<evidence type="ECO:0000313" key="12">
    <source>
        <dbReference type="Proteomes" id="UP000199297"/>
    </source>
</evidence>
<feature type="active site" description="Charge relay system" evidence="7">
    <location>
        <position position="212"/>
    </location>
</feature>
<reference evidence="12" key="1">
    <citation type="submission" date="2016-10" db="EMBL/GenBank/DDBJ databases">
        <authorList>
            <person name="Varghese N."/>
            <person name="Submissions S."/>
        </authorList>
    </citation>
    <scope>NUCLEOTIDE SEQUENCE [LARGE SCALE GENOMIC DNA]</scope>
    <source>
        <strain evidence="12">CGMCC 1.9127</strain>
    </source>
</reference>
<feature type="active site" description="Charge relay system" evidence="7">
    <location>
        <position position="138"/>
    </location>
</feature>
<feature type="binding site" evidence="8">
    <location>
        <position position="108"/>
    </location>
    <ligand>
        <name>substrate</name>
    </ligand>
</feature>
<keyword evidence="12" id="KW-1185">Reference proteome</keyword>
<dbReference type="STRING" id="641665.GCA_002104455_02867"/>
<feature type="active site" description="Charge relay system" evidence="7">
    <location>
        <position position="108"/>
    </location>
</feature>
<dbReference type="GO" id="GO:0042597">
    <property type="term" value="C:periplasmic space"/>
    <property type="evidence" value="ECO:0007669"/>
    <property type="project" value="TreeGrafter"/>
</dbReference>
<dbReference type="NCBIfam" id="TIGR02037">
    <property type="entry name" value="degP_htrA_DO"/>
    <property type="match status" value="1"/>
</dbReference>
<dbReference type="Pfam" id="PF13180">
    <property type="entry name" value="PDZ_2"/>
    <property type="match status" value="2"/>
</dbReference>
<dbReference type="PRINTS" id="PR00834">
    <property type="entry name" value="PROTEASES2C"/>
</dbReference>
<evidence type="ECO:0000259" key="10">
    <source>
        <dbReference type="PROSITE" id="PS50106"/>
    </source>
</evidence>
<dbReference type="GO" id="GO:0006515">
    <property type="term" value="P:protein quality control for misfolded or incompletely synthesized proteins"/>
    <property type="evidence" value="ECO:0007669"/>
    <property type="project" value="TreeGrafter"/>
</dbReference>
<accession>A0A1H7LEF6</accession>
<evidence type="ECO:0000256" key="1">
    <source>
        <dbReference type="ARBA" id="ARBA00010541"/>
    </source>
</evidence>
<dbReference type="SUPFAM" id="SSF50156">
    <property type="entry name" value="PDZ domain-like"/>
    <property type="match status" value="2"/>
</dbReference>
<evidence type="ECO:0000256" key="2">
    <source>
        <dbReference type="ARBA" id="ARBA00022670"/>
    </source>
</evidence>
<dbReference type="InterPro" id="IPR001940">
    <property type="entry name" value="Peptidase_S1C"/>
</dbReference>
<dbReference type="OrthoDB" id="9758917at2"/>
<feature type="binding site" evidence="8">
    <location>
        <begin position="267"/>
        <end position="271"/>
    </location>
    <ligand>
        <name>substrate</name>
    </ligand>
</feature>
<dbReference type="InterPro" id="IPR009003">
    <property type="entry name" value="Peptidase_S1_PA"/>
</dbReference>
<dbReference type="FunFam" id="2.40.10.10:FF:000001">
    <property type="entry name" value="Periplasmic serine protease DegS"/>
    <property type="match status" value="1"/>
</dbReference>
<dbReference type="Pfam" id="PF13365">
    <property type="entry name" value="Trypsin_2"/>
    <property type="match status" value="1"/>
</dbReference>
<dbReference type="PROSITE" id="PS50106">
    <property type="entry name" value="PDZ"/>
    <property type="match status" value="2"/>
</dbReference>
<keyword evidence="3 9" id="KW-0732">Signal</keyword>
<dbReference type="InterPro" id="IPR001478">
    <property type="entry name" value="PDZ"/>
</dbReference>
<evidence type="ECO:0000313" key="11">
    <source>
        <dbReference type="EMBL" id="SEK97344.1"/>
    </source>
</evidence>
<comment type="similarity">
    <text evidence="1">Belongs to the peptidase S1C family.</text>
</comment>
<dbReference type="RefSeq" id="WP_085284394.1">
    <property type="nucleotide sequence ID" value="NZ_FOBI01000004.1"/>
</dbReference>
<organism evidence="11 12">
    <name type="scientific">Colwellia chukchiensis</name>
    <dbReference type="NCBI Taxonomy" id="641665"/>
    <lineage>
        <taxon>Bacteria</taxon>
        <taxon>Pseudomonadati</taxon>
        <taxon>Pseudomonadota</taxon>
        <taxon>Gammaproteobacteria</taxon>
        <taxon>Alteromonadales</taxon>
        <taxon>Colwelliaceae</taxon>
        <taxon>Colwellia</taxon>
    </lineage>
</organism>
<evidence type="ECO:0000256" key="8">
    <source>
        <dbReference type="PIRSR" id="PIRSR611782-2"/>
    </source>
</evidence>
<dbReference type="InterPro" id="IPR011782">
    <property type="entry name" value="Pept_S1C_Do"/>
</dbReference>
<protein>
    <submittedName>
        <fullName evidence="11">Serine protease Do/serine protease DegQ</fullName>
    </submittedName>
</protein>
<evidence type="ECO:0000256" key="3">
    <source>
        <dbReference type="ARBA" id="ARBA00022729"/>
    </source>
</evidence>
<evidence type="ECO:0000256" key="4">
    <source>
        <dbReference type="ARBA" id="ARBA00022737"/>
    </source>
</evidence>
<dbReference type="SUPFAM" id="SSF50494">
    <property type="entry name" value="Trypsin-like serine proteases"/>
    <property type="match status" value="1"/>
</dbReference>
<dbReference type="GO" id="GO:0004252">
    <property type="term" value="F:serine-type endopeptidase activity"/>
    <property type="evidence" value="ECO:0007669"/>
    <property type="project" value="InterPro"/>
</dbReference>
<dbReference type="PANTHER" id="PTHR22939">
    <property type="entry name" value="SERINE PROTEASE FAMILY S1C HTRA-RELATED"/>
    <property type="match status" value="1"/>
</dbReference>
<evidence type="ECO:0000256" key="5">
    <source>
        <dbReference type="ARBA" id="ARBA00022801"/>
    </source>
</evidence>
<keyword evidence="5" id="KW-0378">Hydrolase</keyword>
<feature type="domain" description="PDZ" evidence="10">
    <location>
        <begin position="256"/>
        <end position="347"/>
    </location>
</feature>
<feature type="domain" description="PDZ" evidence="10">
    <location>
        <begin position="354"/>
        <end position="443"/>
    </location>
</feature>
<evidence type="ECO:0000256" key="7">
    <source>
        <dbReference type="PIRSR" id="PIRSR611782-1"/>
    </source>
</evidence>
<dbReference type="Gene3D" id="2.40.10.120">
    <property type="match status" value="1"/>
</dbReference>
<dbReference type="SMART" id="SM00228">
    <property type="entry name" value="PDZ"/>
    <property type="match status" value="2"/>
</dbReference>
<dbReference type="EMBL" id="FOBI01000004">
    <property type="protein sequence ID" value="SEK97344.1"/>
    <property type="molecule type" value="Genomic_DNA"/>
</dbReference>
<dbReference type="FunFam" id="2.40.10.120:FF:000001">
    <property type="entry name" value="Periplasmic serine endoprotease DegP-like"/>
    <property type="match status" value="1"/>
</dbReference>
<name>A0A1H7LEF6_9GAMM</name>
<keyword evidence="4" id="KW-0677">Repeat</keyword>
<dbReference type="CDD" id="cd23084">
    <property type="entry name" value="cpPDZ2_DegP-like"/>
    <property type="match status" value="1"/>
</dbReference>
<evidence type="ECO:0000256" key="9">
    <source>
        <dbReference type="SAM" id="SignalP"/>
    </source>
</evidence>
<evidence type="ECO:0000256" key="6">
    <source>
        <dbReference type="ARBA" id="ARBA00022825"/>
    </source>
</evidence>
<dbReference type="CDD" id="cd10839">
    <property type="entry name" value="cpPDZ1_DegP-like"/>
    <property type="match status" value="1"/>
</dbReference>
<sequence>MKKLSFFINTVLLSGTIAIASLPAQAALPRAVNDQALPSLAPMLEQVTPSVVLISVRGTHEVQQRVPEAFRFFFGNPRLGQQQERQFRGLGSGVIIDADKGYIVTNSHVIKDAEEIQITLKDGRQLEAKKIGGDEASDIALLQIDSDDLVEVKIADSDDLRVGDFAVAIGSPFGLGQTVTSGIVSALGRSGLNIENYEDFIQTDAAINSGNSGGALINLRGELIGINTAILGPNGGNVGIGFAIPSNMVKNLVNQIIEFGEVRRGVLGVAGRSVTSEIAKAMELNINQGAFVEQVTPDSAADEAGIRAGDVITKVNGKTVKTFNELRGKIGSIGAGKTVKITVIRKDGKEKVYKVTLKKSAAAKIEAASLHRMLDGAKLENNEQGNGIVVTDIAENSPAAAIGLRKGDVINGINRQRISNLGELRSYLNDHKGVFALNIRRNNSSLFLMIR</sequence>
<feature type="signal peptide" evidence="9">
    <location>
        <begin position="1"/>
        <end position="26"/>
    </location>
</feature>
<feature type="binding site" evidence="8">
    <location>
        <position position="138"/>
    </location>
    <ligand>
        <name>substrate</name>
    </ligand>
</feature>
<gene>
    <name evidence="11" type="ORF">SAMN05216262_104139</name>
</gene>
<feature type="chain" id="PRO_5038945281" evidence="9">
    <location>
        <begin position="27"/>
        <end position="451"/>
    </location>
</feature>
<proteinExistence type="inferred from homology"/>
<dbReference type="InterPro" id="IPR036034">
    <property type="entry name" value="PDZ_sf"/>
</dbReference>
<dbReference type="Gene3D" id="2.30.42.10">
    <property type="match status" value="2"/>
</dbReference>
<keyword evidence="6" id="KW-0720">Serine protease</keyword>
<dbReference type="PANTHER" id="PTHR22939:SF129">
    <property type="entry name" value="SERINE PROTEASE HTRA2, MITOCHONDRIAL"/>
    <property type="match status" value="1"/>
</dbReference>
<keyword evidence="2 11" id="KW-0645">Protease</keyword>
<dbReference type="Proteomes" id="UP000199297">
    <property type="component" value="Unassembled WGS sequence"/>
</dbReference>
<dbReference type="AlphaFoldDB" id="A0A1H7LEF6"/>
<feature type="binding site" evidence="8">
    <location>
        <begin position="210"/>
        <end position="212"/>
    </location>
    <ligand>
        <name>substrate</name>
    </ligand>
</feature>